<evidence type="ECO:0000256" key="1">
    <source>
        <dbReference type="SAM" id="Phobius"/>
    </source>
</evidence>
<feature type="transmembrane region" description="Helical" evidence="1">
    <location>
        <begin position="20"/>
        <end position="41"/>
    </location>
</feature>
<reference evidence="2 3" key="1">
    <citation type="submission" date="2020-02" db="EMBL/GenBank/DDBJ databases">
        <authorList>
            <consortium name="PulseNet: The National Subtyping Network for Foodborne Disease Surveillance"/>
            <person name="Tarr C.L."/>
            <person name="Trees E."/>
            <person name="Katz L.S."/>
            <person name="Carleton-Romer H.A."/>
            <person name="Stroika S."/>
            <person name="Kucerova Z."/>
            <person name="Roache K.F."/>
            <person name="Sabol A.L."/>
            <person name="Besser J."/>
            <person name="Gerner-Smidt P."/>
        </authorList>
    </citation>
    <scope>NUCLEOTIDE SEQUENCE [LARGE SCALE GENOMIC DNA]</scope>
    <source>
        <strain evidence="2 3">PNUSAE005278</strain>
    </source>
</reference>
<dbReference type="EMBL" id="AASRHK010000077">
    <property type="protein sequence ID" value="EFF8956569.1"/>
    <property type="molecule type" value="Genomic_DNA"/>
</dbReference>
<dbReference type="Proteomes" id="UP000524010">
    <property type="component" value="Unassembled WGS sequence"/>
</dbReference>
<gene>
    <name evidence="2" type="ORF">BTB68_004622</name>
</gene>
<comment type="caution">
    <text evidence="2">The sequence shown here is derived from an EMBL/GenBank/DDBJ whole genome shotgun (WGS) entry which is preliminary data.</text>
</comment>
<keyword evidence="1" id="KW-0472">Membrane</keyword>
<sequence>MAVILPLVVAPARDDRHYTAGAVVLWCCGAGWLCYVRWCNVMGRHGGRRCRCGGRPEQPERLRALWLFLRWWLCGVLLPWLSVGMAAHVTAVMMCDMVFAHYAALCALRRINNALLNW</sequence>
<name>A0A8S7NWA5_ECOLX</name>
<evidence type="ECO:0000313" key="3">
    <source>
        <dbReference type="Proteomes" id="UP000524010"/>
    </source>
</evidence>
<evidence type="ECO:0000313" key="2">
    <source>
        <dbReference type="EMBL" id="EFF8956569.1"/>
    </source>
</evidence>
<proteinExistence type="predicted"/>
<keyword evidence="1" id="KW-1133">Transmembrane helix</keyword>
<dbReference type="AlphaFoldDB" id="A0A8S7NWA5"/>
<accession>A0A8S7NWA5</accession>
<keyword evidence="1" id="KW-0812">Transmembrane</keyword>
<organism evidence="2 3">
    <name type="scientific">Escherichia coli</name>
    <dbReference type="NCBI Taxonomy" id="562"/>
    <lineage>
        <taxon>Bacteria</taxon>
        <taxon>Pseudomonadati</taxon>
        <taxon>Pseudomonadota</taxon>
        <taxon>Gammaproteobacteria</taxon>
        <taxon>Enterobacterales</taxon>
        <taxon>Enterobacteriaceae</taxon>
        <taxon>Escherichia</taxon>
    </lineage>
</organism>
<protein>
    <submittedName>
        <fullName evidence="2">Uncharacterized protein</fullName>
    </submittedName>
</protein>